<comment type="caution">
    <text evidence="1">The sequence shown here is derived from an EMBL/GenBank/DDBJ whole genome shotgun (WGS) entry which is preliminary data.</text>
</comment>
<organism evidence="1">
    <name type="scientific">marine sediment metagenome</name>
    <dbReference type="NCBI Taxonomy" id="412755"/>
    <lineage>
        <taxon>unclassified sequences</taxon>
        <taxon>metagenomes</taxon>
        <taxon>ecological metagenomes</taxon>
    </lineage>
</organism>
<dbReference type="Gene3D" id="1.10.1220.10">
    <property type="entry name" value="Met repressor-like"/>
    <property type="match status" value="1"/>
</dbReference>
<reference evidence="1" key="1">
    <citation type="journal article" date="2015" name="Nature">
        <title>Complex archaea that bridge the gap between prokaryotes and eukaryotes.</title>
        <authorList>
            <person name="Spang A."/>
            <person name="Saw J.H."/>
            <person name="Jorgensen S.L."/>
            <person name="Zaremba-Niedzwiedzka K."/>
            <person name="Martijn J."/>
            <person name="Lind A.E."/>
            <person name="van Eijk R."/>
            <person name="Schleper C."/>
            <person name="Guy L."/>
            <person name="Ettema T.J."/>
        </authorList>
    </citation>
    <scope>NUCLEOTIDE SEQUENCE</scope>
</reference>
<gene>
    <name evidence="1" type="ORF">LCGC14_2514390</name>
</gene>
<dbReference type="CDD" id="cd22231">
    <property type="entry name" value="RHH_NikR_HicB-like"/>
    <property type="match status" value="1"/>
</dbReference>
<proteinExistence type="predicted"/>
<dbReference type="AlphaFoldDB" id="A0A0F9D9W7"/>
<sequence>MPLTRFGISLDRDLLKKFDRLLDQKGYAT</sequence>
<name>A0A0F9D9W7_9ZZZZ</name>
<feature type="non-terminal residue" evidence="1">
    <location>
        <position position="29"/>
    </location>
</feature>
<evidence type="ECO:0000313" key="1">
    <source>
        <dbReference type="EMBL" id="KKL14566.1"/>
    </source>
</evidence>
<dbReference type="InterPro" id="IPR013321">
    <property type="entry name" value="Arc_rbn_hlx_hlx"/>
</dbReference>
<dbReference type="GO" id="GO:0006355">
    <property type="term" value="P:regulation of DNA-templated transcription"/>
    <property type="evidence" value="ECO:0007669"/>
    <property type="project" value="InterPro"/>
</dbReference>
<dbReference type="EMBL" id="LAZR01040407">
    <property type="protein sequence ID" value="KKL14566.1"/>
    <property type="molecule type" value="Genomic_DNA"/>
</dbReference>
<accession>A0A0F9D9W7</accession>
<protein>
    <recommendedName>
        <fullName evidence="2">Ribbon-helix-helix protein CopG domain-containing protein</fullName>
    </recommendedName>
</protein>
<evidence type="ECO:0008006" key="2">
    <source>
        <dbReference type="Google" id="ProtNLM"/>
    </source>
</evidence>